<dbReference type="STRING" id="150146.SAMN05443667_102333"/>
<keyword evidence="2" id="KW-1185">Reference proteome</keyword>
<sequence>MKMDYLKSFTMGSIKKLVFLILIAGSLSFCASKQTCQMDFPQEIAAVYFQKVNSGEGQVAPRTDFYIEFEKPLAKEIVLDKVYFQDMVGVVEIESDTTFVAHFYQDSTDHDLVLHSDPTKEYGNKAPIITEPKFDLQRTEAVLEYRKREKTFFYKILAIKERPMILNPSGIKPKK</sequence>
<reference evidence="2" key="1">
    <citation type="submission" date="2016-10" db="EMBL/GenBank/DDBJ databases">
        <authorList>
            <person name="Varghese N."/>
            <person name="Submissions S."/>
        </authorList>
    </citation>
    <scope>NUCLEOTIDE SEQUENCE [LARGE SCALE GENOMIC DNA]</scope>
    <source>
        <strain evidence="2">DSM 22376</strain>
    </source>
</reference>
<dbReference type="Proteomes" id="UP000198951">
    <property type="component" value="Unassembled WGS sequence"/>
</dbReference>
<evidence type="ECO:0000313" key="1">
    <source>
        <dbReference type="EMBL" id="SEA20967.1"/>
    </source>
</evidence>
<dbReference type="AlphaFoldDB" id="A0A1H3ZBC0"/>
<evidence type="ECO:0000313" key="2">
    <source>
        <dbReference type="Proteomes" id="UP000198951"/>
    </source>
</evidence>
<organism evidence="1 2">
    <name type="scientific">Flavobacterium gillisiae</name>
    <dbReference type="NCBI Taxonomy" id="150146"/>
    <lineage>
        <taxon>Bacteria</taxon>
        <taxon>Pseudomonadati</taxon>
        <taxon>Bacteroidota</taxon>
        <taxon>Flavobacteriia</taxon>
        <taxon>Flavobacteriales</taxon>
        <taxon>Flavobacteriaceae</taxon>
        <taxon>Flavobacterium</taxon>
    </lineage>
</organism>
<accession>A0A1H3ZBC0</accession>
<protein>
    <submittedName>
        <fullName evidence="1">Uncharacterized protein</fullName>
    </submittedName>
</protein>
<gene>
    <name evidence="1" type="ORF">SAMN05443667_102333</name>
</gene>
<name>A0A1H3ZBC0_9FLAO</name>
<dbReference type="EMBL" id="FNRD01000002">
    <property type="protein sequence ID" value="SEA20967.1"/>
    <property type="molecule type" value="Genomic_DNA"/>
</dbReference>
<proteinExistence type="predicted"/>